<comment type="similarity">
    <text evidence="2">Belongs to the TrbL/VirB6 family.</text>
</comment>
<evidence type="ECO:0000256" key="3">
    <source>
        <dbReference type="ARBA" id="ARBA00022692"/>
    </source>
</evidence>
<evidence type="ECO:0000256" key="2">
    <source>
        <dbReference type="ARBA" id="ARBA00007802"/>
    </source>
</evidence>
<evidence type="ECO:0000256" key="5">
    <source>
        <dbReference type="ARBA" id="ARBA00023136"/>
    </source>
</evidence>
<dbReference type="Pfam" id="PF04610">
    <property type="entry name" value="TrbL"/>
    <property type="match status" value="1"/>
</dbReference>
<proteinExistence type="inferred from homology"/>
<sequence length="294" mass="31172">MIQTLYDGLGDGLTEHTNTISSNMSSAVSAPLTAAMTLYILLYGFAIMRGMIQEPVMDFLARGIKLAIIWTLATQAGDYSAWVGDLIRSDIPQFVETLTGGKGNLPADSVMTQASLISADVREAYGSSIPGSFYGYLMSLVVMFFAAIFASITFVVSILVHFGLAIMAAIGPLFIAFALFDHTRGWFFGWLGQTVNFAILKLLVVVLSVVITSFVGEVYTNIDLKDGTIALFTFCVGLLCSTIFFFLLPSIASALTAGTGASTGALQRVVERKLLGSSSSGGGNSTHSGSATRT</sequence>
<comment type="subcellular location">
    <subcellularLocation>
        <location evidence="1">Membrane</location>
        <topology evidence="1">Multi-pass membrane protein</topology>
    </subcellularLocation>
</comment>
<evidence type="ECO:0000256" key="1">
    <source>
        <dbReference type="ARBA" id="ARBA00004141"/>
    </source>
</evidence>
<dbReference type="Proteomes" id="UP000766629">
    <property type="component" value="Unassembled WGS sequence"/>
</dbReference>
<protein>
    <submittedName>
        <fullName evidence="7">Type IV secretion system protein</fullName>
    </submittedName>
</protein>
<gene>
    <name evidence="7" type="ORF">KUV26_21220</name>
</gene>
<keyword evidence="5 6" id="KW-0472">Membrane</keyword>
<dbReference type="EMBL" id="JAHVJA010000016">
    <property type="protein sequence ID" value="MBY6141962.1"/>
    <property type="molecule type" value="Genomic_DNA"/>
</dbReference>
<reference evidence="7 8" key="1">
    <citation type="submission" date="2021-06" db="EMBL/GenBank/DDBJ databases">
        <title>50 bacteria genomes isolated from Dapeng, Shenzhen, China.</title>
        <authorList>
            <person name="Zheng W."/>
            <person name="Yu S."/>
            <person name="Huang Y."/>
        </authorList>
    </citation>
    <scope>NUCLEOTIDE SEQUENCE [LARGE SCALE GENOMIC DNA]</scope>
    <source>
        <strain evidence="7 8">DP1N14-2</strain>
    </source>
</reference>
<evidence type="ECO:0000313" key="7">
    <source>
        <dbReference type="EMBL" id="MBY6141962.1"/>
    </source>
</evidence>
<feature type="transmembrane region" description="Helical" evidence="6">
    <location>
        <begin position="227"/>
        <end position="248"/>
    </location>
</feature>
<evidence type="ECO:0000256" key="6">
    <source>
        <dbReference type="SAM" id="Phobius"/>
    </source>
</evidence>
<evidence type="ECO:0000256" key="4">
    <source>
        <dbReference type="ARBA" id="ARBA00022989"/>
    </source>
</evidence>
<organism evidence="7 8">
    <name type="scientific">Leisingera daeponensis</name>
    <dbReference type="NCBI Taxonomy" id="405746"/>
    <lineage>
        <taxon>Bacteria</taxon>
        <taxon>Pseudomonadati</taxon>
        <taxon>Pseudomonadota</taxon>
        <taxon>Alphaproteobacteria</taxon>
        <taxon>Rhodobacterales</taxon>
        <taxon>Roseobacteraceae</taxon>
        <taxon>Leisingera</taxon>
    </lineage>
</organism>
<feature type="transmembrane region" description="Helical" evidence="6">
    <location>
        <begin position="32"/>
        <end position="52"/>
    </location>
</feature>
<keyword evidence="8" id="KW-1185">Reference proteome</keyword>
<name>A0ABS7NLB5_9RHOB</name>
<accession>A0ABS7NLB5</accession>
<feature type="transmembrane region" description="Helical" evidence="6">
    <location>
        <begin position="187"/>
        <end position="215"/>
    </location>
</feature>
<keyword evidence="4 6" id="KW-1133">Transmembrane helix</keyword>
<keyword evidence="3 6" id="KW-0812">Transmembrane</keyword>
<evidence type="ECO:0000313" key="8">
    <source>
        <dbReference type="Proteomes" id="UP000766629"/>
    </source>
</evidence>
<feature type="transmembrane region" description="Helical" evidence="6">
    <location>
        <begin position="158"/>
        <end position="180"/>
    </location>
</feature>
<comment type="caution">
    <text evidence="7">The sequence shown here is derived from an EMBL/GenBank/DDBJ whole genome shotgun (WGS) entry which is preliminary data.</text>
</comment>
<feature type="transmembrane region" description="Helical" evidence="6">
    <location>
        <begin position="133"/>
        <end position="152"/>
    </location>
</feature>
<dbReference type="InterPro" id="IPR007688">
    <property type="entry name" value="Conjugal_tfr_TrbL/VirB6"/>
</dbReference>